<organism evidence="2 3">
    <name type="scientific">Cohnella yongneupensis</name>
    <dbReference type="NCBI Taxonomy" id="425006"/>
    <lineage>
        <taxon>Bacteria</taxon>
        <taxon>Bacillati</taxon>
        <taxon>Bacillota</taxon>
        <taxon>Bacilli</taxon>
        <taxon>Bacillales</taxon>
        <taxon>Paenibacillaceae</taxon>
        <taxon>Cohnella</taxon>
    </lineage>
</organism>
<keyword evidence="3" id="KW-1185">Reference proteome</keyword>
<protein>
    <submittedName>
        <fullName evidence="2">Uncharacterized protein</fullName>
    </submittedName>
</protein>
<dbReference type="Proteomes" id="UP001596108">
    <property type="component" value="Unassembled WGS sequence"/>
</dbReference>
<evidence type="ECO:0000313" key="2">
    <source>
        <dbReference type="EMBL" id="MFC5531945.1"/>
    </source>
</evidence>
<gene>
    <name evidence="2" type="ORF">ACFPQ4_21225</name>
</gene>
<evidence type="ECO:0000313" key="3">
    <source>
        <dbReference type="Proteomes" id="UP001596108"/>
    </source>
</evidence>
<evidence type="ECO:0000256" key="1">
    <source>
        <dbReference type="SAM" id="MobiDB-lite"/>
    </source>
</evidence>
<accession>A0ABW0R4G1</accession>
<feature type="region of interest" description="Disordered" evidence="1">
    <location>
        <begin position="1"/>
        <end position="21"/>
    </location>
</feature>
<proteinExistence type="predicted"/>
<dbReference type="EMBL" id="JBHSNC010000056">
    <property type="protein sequence ID" value="MFC5531945.1"/>
    <property type="molecule type" value="Genomic_DNA"/>
</dbReference>
<name>A0ABW0R4G1_9BACL</name>
<dbReference type="RefSeq" id="WP_378113902.1">
    <property type="nucleotide sequence ID" value="NZ_JBHSNC010000056.1"/>
</dbReference>
<sequence>MPKNKSSKIDDQRNNAHFKDREQALRLNKMARYPASMNGINKNLP</sequence>
<feature type="compositionally biased region" description="Basic and acidic residues" evidence="1">
    <location>
        <begin position="7"/>
        <end position="21"/>
    </location>
</feature>
<comment type="caution">
    <text evidence="2">The sequence shown here is derived from an EMBL/GenBank/DDBJ whole genome shotgun (WGS) entry which is preliminary data.</text>
</comment>
<reference evidence="3" key="1">
    <citation type="journal article" date="2019" name="Int. J. Syst. Evol. Microbiol.">
        <title>The Global Catalogue of Microorganisms (GCM) 10K type strain sequencing project: providing services to taxonomists for standard genome sequencing and annotation.</title>
        <authorList>
            <consortium name="The Broad Institute Genomics Platform"/>
            <consortium name="The Broad Institute Genome Sequencing Center for Infectious Disease"/>
            <person name="Wu L."/>
            <person name="Ma J."/>
        </authorList>
    </citation>
    <scope>NUCLEOTIDE SEQUENCE [LARGE SCALE GENOMIC DNA]</scope>
    <source>
        <strain evidence="3">CGMCC 1.18578</strain>
    </source>
</reference>